<evidence type="ECO:0008006" key="3">
    <source>
        <dbReference type="Google" id="ProtNLM"/>
    </source>
</evidence>
<dbReference type="AlphaFoldDB" id="A0A934INF6"/>
<dbReference type="SUPFAM" id="SSF109604">
    <property type="entry name" value="HD-domain/PDEase-like"/>
    <property type="match status" value="1"/>
</dbReference>
<dbReference type="RefSeq" id="WP_198880476.1">
    <property type="nucleotide sequence ID" value="NZ_JAEKJA010000001.1"/>
</dbReference>
<keyword evidence="2" id="KW-1185">Reference proteome</keyword>
<reference evidence="1" key="1">
    <citation type="submission" date="2020-12" db="EMBL/GenBank/DDBJ databases">
        <title>Bacterial taxonomy.</title>
        <authorList>
            <person name="Pan X."/>
        </authorList>
    </citation>
    <scope>NUCLEOTIDE SEQUENCE</scope>
    <source>
        <strain evidence="1">B2012</strain>
    </source>
</reference>
<evidence type="ECO:0000313" key="2">
    <source>
        <dbReference type="Proteomes" id="UP000609531"/>
    </source>
</evidence>
<accession>A0A934INF6</accession>
<evidence type="ECO:0000313" key="1">
    <source>
        <dbReference type="EMBL" id="MBJ3774609.1"/>
    </source>
</evidence>
<proteinExistence type="predicted"/>
<sequence>MNETTGAPGSTPRPGHPTLEATAAYAASFHAGQLDRAGKPYVDHLIRVAATLARLYPEASIAERHAVWLHGVLVRTSVTAAELAALGYAPEVIEILKAVAPASDDAESDADRIEALAAAGSPAAVRVMIAVLADTDAADMLARLRQALAERPVVIDDADPGPSDMIPVTLSIEPVEHSILQEAAVIAERSLEDFIIEEASGLAHRIVVTGSLSHVELARDRRARNKQLIDMIRNMASP</sequence>
<comment type="caution">
    <text evidence="1">The sequence shown here is derived from an EMBL/GenBank/DDBJ whole genome shotgun (WGS) entry which is preliminary data.</text>
</comment>
<dbReference type="EMBL" id="JAEKJA010000001">
    <property type="protein sequence ID" value="MBJ3774609.1"/>
    <property type="molecule type" value="Genomic_DNA"/>
</dbReference>
<name>A0A934INF6_9HYPH</name>
<dbReference type="Proteomes" id="UP000609531">
    <property type="component" value="Unassembled WGS sequence"/>
</dbReference>
<dbReference type="Gene3D" id="1.10.3210.10">
    <property type="entry name" value="Hypothetical protein af1432"/>
    <property type="match status" value="1"/>
</dbReference>
<protein>
    <recommendedName>
        <fullName evidence="3">HD domain-containing protein</fullName>
    </recommendedName>
</protein>
<organism evidence="1 2">
    <name type="scientific">Acuticoccus mangrovi</name>
    <dbReference type="NCBI Taxonomy" id="2796142"/>
    <lineage>
        <taxon>Bacteria</taxon>
        <taxon>Pseudomonadati</taxon>
        <taxon>Pseudomonadota</taxon>
        <taxon>Alphaproteobacteria</taxon>
        <taxon>Hyphomicrobiales</taxon>
        <taxon>Amorphaceae</taxon>
        <taxon>Acuticoccus</taxon>
    </lineage>
</organism>
<gene>
    <name evidence="1" type="ORF">JCR33_02865</name>
</gene>